<dbReference type="FunCoup" id="A0A414NHA3">
    <property type="interactions" value="11"/>
</dbReference>
<dbReference type="EMBL" id="QSLJ01000001">
    <property type="protein sequence ID" value="RHF39125.1"/>
    <property type="molecule type" value="Genomic_DNA"/>
</dbReference>
<evidence type="ECO:0000256" key="5">
    <source>
        <dbReference type="ARBA" id="ARBA00022927"/>
    </source>
</evidence>
<keyword evidence="3 10" id="KW-0813">Transport</keyword>
<keyword evidence="8 10" id="KW-0472">Membrane</keyword>
<dbReference type="Proteomes" id="UP000738879">
    <property type="component" value="Unassembled WGS sequence"/>
</dbReference>
<sequence>MGPLQIVLFAVWALSTLLLIALVLMHSGKGTGVSDMIASSLYNSSTATGVMEKNLDKLTVIVACVFAACVVLAMFFFPQGIVGL</sequence>
<accession>A0A414NHA3</accession>
<keyword evidence="4 10" id="KW-0812">Transmembrane</keyword>
<keyword evidence="6 10" id="KW-1133">Transmembrane helix</keyword>
<dbReference type="Pfam" id="PF03840">
    <property type="entry name" value="SecG"/>
    <property type="match status" value="1"/>
</dbReference>
<dbReference type="InterPro" id="IPR004692">
    <property type="entry name" value="SecG"/>
</dbReference>
<proteinExistence type="inferred from homology"/>
<keyword evidence="14" id="KW-1185">Reference proteome</keyword>
<dbReference type="GO" id="GO:0005886">
    <property type="term" value="C:plasma membrane"/>
    <property type="evidence" value="ECO:0007669"/>
    <property type="project" value="UniProtKB-SubCell"/>
</dbReference>
<feature type="transmembrane region" description="Helical" evidence="10">
    <location>
        <begin position="6"/>
        <end position="25"/>
    </location>
</feature>
<keyword evidence="10" id="KW-1003">Cell membrane</keyword>
<evidence type="ECO:0000313" key="13">
    <source>
        <dbReference type="EMBL" id="RHF39125.1"/>
    </source>
</evidence>
<comment type="similarity">
    <text evidence="2 10">Belongs to the SecG family.</text>
</comment>
<evidence type="ECO:0000256" key="6">
    <source>
        <dbReference type="ARBA" id="ARBA00022989"/>
    </source>
</evidence>
<dbReference type="EMBL" id="QSJI01000008">
    <property type="protein sequence ID" value="RHD54602.1"/>
    <property type="molecule type" value="Genomic_DNA"/>
</dbReference>
<dbReference type="AlphaFoldDB" id="A0A414NHA3"/>
<evidence type="ECO:0000256" key="1">
    <source>
        <dbReference type="ARBA" id="ARBA00004141"/>
    </source>
</evidence>
<gene>
    <name evidence="13" type="primary">secG</name>
    <name evidence="13" type="ORF">DW682_05545</name>
    <name evidence="12" type="ORF">DW787_07515</name>
    <name evidence="11" type="ORF">KHY67_00170</name>
</gene>
<evidence type="ECO:0000313" key="15">
    <source>
        <dbReference type="Proteomes" id="UP000286050"/>
    </source>
</evidence>
<dbReference type="Proteomes" id="UP000283983">
    <property type="component" value="Unassembled WGS sequence"/>
</dbReference>
<evidence type="ECO:0000313" key="12">
    <source>
        <dbReference type="EMBL" id="RHD54602.1"/>
    </source>
</evidence>
<name>A0A414NHA3_9ACTN</name>
<reference evidence="14 15" key="1">
    <citation type="submission" date="2018-08" db="EMBL/GenBank/DDBJ databases">
        <title>A genome reference for cultivated species of the human gut microbiota.</title>
        <authorList>
            <person name="Zou Y."/>
            <person name="Xue W."/>
            <person name="Luo G."/>
        </authorList>
    </citation>
    <scope>NUCLEOTIDE SEQUENCE [LARGE SCALE GENOMIC DNA]</scope>
    <source>
        <strain evidence="13 14">AM25-33</strain>
        <strain evidence="12 15">AM30-5LB</strain>
    </source>
</reference>
<evidence type="ECO:0000256" key="2">
    <source>
        <dbReference type="ARBA" id="ARBA00008445"/>
    </source>
</evidence>
<dbReference type="RefSeq" id="WP_039910422.1">
    <property type="nucleotide sequence ID" value="NZ_CABJEU010000001.1"/>
</dbReference>
<evidence type="ECO:0000256" key="8">
    <source>
        <dbReference type="ARBA" id="ARBA00023136"/>
    </source>
</evidence>
<keyword evidence="5 10" id="KW-0653">Protein transport</keyword>
<comment type="caution">
    <text evidence="13">The sequence shown here is derived from an EMBL/GenBank/DDBJ whole genome shotgun (WGS) entry which is preliminary data.</text>
</comment>
<organism evidence="13 14">
    <name type="scientific">Collinsella intestinalis</name>
    <dbReference type="NCBI Taxonomy" id="147207"/>
    <lineage>
        <taxon>Bacteria</taxon>
        <taxon>Bacillati</taxon>
        <taxon>Actinomycetota</taxon>
        <taxon>Coriobacteriia</taxon>
        <taxon>Coriobacteriales</taxon>
        <taxon>Coriobacteriaceae</taxon>
        <taxon>Collinsella</taxon>
    </lineage>
</organism>
<feature type="transmembrane region" description="Helical" evidence="10">
    <location>
        <begin position="58"/>
        <end position="77"/>
    </location>
</feature>
<evidence type="ECO:0000313" key="14">
    <source>
        <dbReference type="Proteomes" id="UP000283983"/>
    </source>
</evidence>
<reference evidence="11" key="2">
    <citation type="submission" date="2021-02" db="EMBL/GenBank/DDBJ databases">
        <title>Infant gut strain persistence is associated with maternal origin, phylogeny, and functional potential including surface adhesion and iron acquisition.</title>
        <authorList>
            <person name="Lou Y.C."/>
        </authorList>
    </citation>
    <scope>NUCLEOTIDE SEQUENCE</scope>
    <source>
        <strain evidence="11">L3_128_245G1_dasL3_128_245G1_concoct_49</strain>
    </source>
</reference>
<dbReference type="InParanoid" id="A0A414NHA3"/>
<protein>
    <recommendedName>
        <fullName evidence="10">Protein-export membrane protein SecG</fullName>
    </recommendedName>
</protein>
<dbReference type="NCBIfam" id="TIGR00810">
    <property type="entry name" value="secG"/>
    <property type="match status" value="1"/>
</dbReference>
<dbReference type="Proteomes" id="UP000286050">
    <property type="component" value="Unassembled WGS sequence"/>
</dbReference>
<evidence type="ECO:0000256" key="7">
    <source>
        <dbReference type="ARBA" id="ARBA00023010"/>
    </source>
</evidence>
<keyword evidence="7 10" id="KW-0811">Translocation</keyword>
<evidence type="ECO:0000256" key="9">
    <source>
        <dbReference type="ARBA" id="ARBA00025182"/>
    </source>
</evidence>
<evidence type="ECO:0000256" key="10">
    <source>
        <dbReference type="RuleBase" id="RU365087"/>
    </source>
</evidence>
<dbReference type="EMBL" id="JAGZJA010000001">
    <property type="protein sequence ID" value="MBS5146118.1"/>
    <property type="molecule type" value="Genomic_DNA"/>
</dbReference>
<comment type="function">
    <text evidence="9 10">Involved in protein export. Participates in an early event of protein translocation.</text>
</comment>
<dbReference type="GO" id="GO:0009306">
    <property type="term" value="P:protein secretion"/>
    <property type="evidence" value="ECO:0007669"/>
    <property type="project" value="UniProtKB-UniRule"/>
</dbReference>
<evidence type="ECO:0000256" key="3">
    <source>
        <dbReference type="ARBA" id="ARBA00022448"/>
    </source>
</evidence>
<comment type="subcellular location">
    <subcellularLocation>
        <location evidence="10">Cell membrane</location>
        <topology evidence="10">Multi-pass membrane protein</topology>
    </subcellularLocation>
    <subcellularLocation>
        <location evidence="1">Membrane</location>
        <topology evidence="1">Multi-pass membrane protein</topology>
    </subcellularLocation>
</comment>
<dbReference type="GO" id="GO:0015450">
    <property type="term" value="F:protein-transporting ATPase activity"/>
    <property type="evidence" value="ECO:0007669"/>
    <property type="project" value="UniProtKB-UniRule"/>
</dbReference>
<evidence type="ECO:0000313" key="11">
    <source>
        <dbReference type="EMBL" id="MBS5146118.1"/>
    </source>
</evidence>
<evidence type="ECO:0000256" key="4">
    <source>
        <dbReference type="ARBA" id="ARBA00022692"/>
    </source>
</evidence>